<name>A0A9N9F2X8_9GLOM</name>
<feature type="compositionally biased region" description="Polar residues" evidence="1">
    <location>
        <begin position="22"/>
        <end position="33"/>
    </location>
</feature>
<reference evidence="2" key="1">
    <citation type="submission" date="2021-06" db="EMBL/GenBank/DDBJ databases">
        <authorList>
            <person name="Kallberg Y."/>
            <person name="Tangrot J."/>
            <person name="Rosling A."/>
        </authorList>
    </citation>
    <scope>NUCLEOTIDE SEQUENCE</scope>
    <source>
        <strain evidence="2">BR232B</strain>
    </source>
</reference>
<feature type="region of interest" description="Disordered" evidence="1">
    <location>
        <begin position="20"/>
        <end position="42"/>
    </location>
</feature>
<dbReference type="EMBL" id="CAJVPI010000238">
    <property type="protein sequence ID" value="CAG8506203.1"/>
    <property type="molecule type" value="Genomic_DNA"/>
</dbReference>
<gene>
    <name evidence="2" type="ORF">PBRASI_LOCUS2870</name>
</gene>
<sequence length="118" mass="12823">MSTVHFINGGKEYSEAFHRSSSKASSLSTINTDPPSPQFKVDNKMSKLSTKFDTIIKNTTDISLISNPTCNNNAGNFSTPPPTTTSITDNYYDGDVYIPPLSAPSKTSKEITEYAFAS</sequence>
<dbReference type="AlphaFoldDB" id="A0A9N9F2X8"/>
<protein>
    <submittedName>
        <fullName evidence="2">5036_t:CDS:1</fullName>
    </submittedName>
</protein>
<accession>A0A9N9F2X8</accession>
<keyword evidence="3" id="KW-1185">Reference proteome</keyword>
<dbReference type="Proteomes" id="UP000789739">
    <property type="component" value="Unassembled WGS sequence"/>
</dbReference>
<evidence type="ECO:0000256" key="1">
    <source>
        <dbReference type="SAM" id="MobiDB-lite"/>
    </source>
</evidence>
<evidence type="ECO:0000313" key="2">
    <source>
        <dbReference type="EMBL" id="CAG8506203.1"/>
    </source>
</evidence>
<organism evidence="2 3">
    <name type="scientific">Paraglomus brasilianum</name>
    <dbReference type="NCBI Taxonomy" id="144538"/>
    <lineage>
        <taxon>Eukaryota</taxon>
        <taxon>Fungi</taxon>
        <taxon>Fungi incertae sedis</taxon>
        <taxon>Mucoromycota</taxon>
        <taxon>Glomeromycotina</taxon>
        <taxon>Glomeromycetes</taxon>
        <taxon>Paraglomerales</taxon>
        <taxon>Paraglomeraceae</taxon>
        <taxon>Paraglomus</taxon>
    </lineage>
</organism>
<evidence type="ECO:0000313" key="3">
    <source>
        <dbReference type="Proteomes" id="UP000789739"/>
    </source>
</evidence>
<proteinExistence type="predicted"/>
<comment type="caution">
    <text evidence="2">The sequence shown here is derived from an EMBL/GenBank/DDBJ whole genome shotgun (WGS) entry which is preliminary data.</text>
</comment>